<dbReference type="GO" id="GO:0008610">
    <property type="term" value="P:lipid biosynthetic process"/>
    <property type="evidence" value="ECO:0007669"/>
    <property type="project" value="InterPro"/>
</dbReference>
<dbReference type="Pfam" id="PF25371">
    <property type="entry name" value="DUF7884"/>
    <property type="match status" value="1"/>
</dbReference>
<comment type="caution">
    <text evidence="8">The sequence shown here is derived from an EMBL/GenBank/DDBJ whole genome shotgun (WGS) entry which is preliminary data.</text>
</comment>
<feature type="compositionally biased region" description="Basic and acidic residues" evidence="6">
    <location>
        <begin position="448"/>
        <end position="457"/>
    </location>
</feature>
<evidence type="ECO:0000256" key="5">
    <source>
        <dbReference type="ARBA" id="ARBA00023098"/>
    </source>
</evidence>
<protein>
    <submittedName>
        <fullName evidence="8">Class I SAM-dependent methyltransferase</fullName>
    </submittedName>
</protein>
<dbReference type="Proteomes" id="UP000315252">
    <property type="component" value="Unassembled WGS sequence"/>
</dbReference>
<evidence type="ECO:0000256" key="4">
    <source>
        <dbReference type="ARBA" id="ARBA00022691"/>
    </source>
</evidence>
<name>A0A545TB67_9PROT</name>
<evidence type="ECO:0000256" key="1">
    <source>
        <dbReference type="ARBA" id="ARBA00010815"/>
    </source>
</evidence>
<keyword evidence="9" id="KW-1185">Reference proteome</keyword>
<evidence type="ECO:0000259" key="7">
    <source>
        <dbReference type="Pfam" id="PF25371"/>
    </source>
</evidence>
<evidence type="ECO:0000313" key="8">
    <source>
        <dbReference type="EMBL" id="TQV74457.1"/>
    </source>
</evidence>
<dbReference type="CDD" id="cd02440">
    <property type="entry name" value="AdoMet_MTases"/>
    <property type="match status" value="1"/>
</dbReference>
<dbReference type="InterPro" id="IPR003333">
    <property type="entry name" value="CMAS"/>
</dbReference>
<keyword evidence="2 8" id="KW-0489">Methyltransferase</keyword>
<dbReference type="GO" id="GO:0032259">
    <property type="term" value="P:methylation"/>
    <property type="evidence" value="ECO:0007669"/>
    <property type="project" value="UniProtKB-KW"/>
</dbReference>
<keyword evidence="5" id="KW-0443">Lipid metabolism</keyword>
<dbReference type="RefSeq" id="WP_142899088.1">
    <property type="nucleotide sequence ID" value="NZ_ML660061.1"/>
</dbReference>
<gene>
    <name evidence="8" type="ORF">FKG95_24580</name>
</gene>
<feature type="domain" description="DUF7884" evidence="7">
    <location>
        <begin position="7"/>
        <end position="81"/>
    </location>
</feature>
<dbReference type="InterPro" id="IPR057206">
    <property type="entry name" value="DUF7884"/>
</dbReference>
<evidence type="ECO:0000256" key="3">
    <source>
        <dbReference type="ARBA" id="ARBA00022679"/>
    </source>
</evidence>
<dbReference type="Gene3D" id="3.40.50.150">
    <property type="entry name" value="Vaccinia Virus protein VP39"/>
    <property type="match status" value="1"/>
</dbReference>
<dbReference type="PANTHER" id="PTHR43667:SF1">
    <property type="entry name" value="CYCLOPROPANE-FATTY-ACYL-PHOSPHOLIPID SYNTHASE"/>
    <property type="match status" value="1"/>
</dbReference>
<evidence type="ECO:0000313" key="9">
    <source>
        <dbReference type="Proteomes" id="UP000315252"/>
    </source>
</evidence>
<dbReference type="GO" id="GO:0008168">
    <property type="term" value="F:methyltransferase activity"/>
    <property type="evidence" value="ECO:0007669"/>
    <property type="project" value="UniProtKB-KW"/>
</dbReference>
<comment type="similarity">
    <text evidence="1">Belongs to the CFA/CMAS family.</text>
</comment>
<feature type="compositionally biased region" description="Pro residues" evidence="6">
    <location>
        <begin position="417"/>
        <end position="427"/>
    </location>
</feature>
<evidence type="ECO:0000256" key="6">
    <source>
        <dbReference type="SAM" id="MobiDB-lite"/>
    </source>
</evidence>
<accession>A0A545TB67</accession>
<dbReference type="InterPro" id="IPR050723">
    <property type="entry name" value="CFA/CMAS"/>
</dbReference>
<keyword evidence="4" id="KW-0949">S-adenosyl-L-methionine</keyword>
<sequence>MFLLSHMLKKFIRKGTLRIHDADGKLYSFGDETEPVVTLRFHDKSLAFKIFKNPELHTGEAYMDGTLTFEDSGVYDLLTLFGMNRHSLGSYPLQNVLRKVWKTFRTLQQHNPAKKSQQNVAHHYDLSRRLYELFLDEDLQYSCAYFRTPQDSLEEAQANKKRHIAAKLRLEDGQKILDIGCGWGGMALYLASLAEVEVTGVTLSKEQLEVAQARAKELGLDHRVKFELRDYRHLEGPFDRIVSVGMFEHVGVGHYDEFFTKVKSLLTDDGLALIHSIGHMSPPGTTGPWIRKYIFPGGYSPSLSEVCAATERAYLWVTDVEVLRMHYADTLKAWRDRFEANRAEIAQIYDERFCRMWEFYLISAEMAFRRGSSMVLQLQLSKECLAAPMTRDYMHEAEAKLPAPFKVLAAKSQEPEPQAPEPQAPEPQEPEPQEPEPREPEPQGTEAQKIETQKVEA</sequence>
<organism evidence="8 9">
    <name type="scientific">Denitrobaculum tricleocarpae</name>
    <dbReference type="NCBI Taxonomy" id="2591009"/>
    <lineage>
        <taxon>Bacteria</taxon>
        <taxon>Pseudomonadati</taxon>
        <taxon>Pseudomonadota</taxon>
        <taxon>Alphaproteobacteria</taxon>
        <taxon>Rhodospirillales</taxon>
        <taxon>Rhodospirillaceae</taxon>
        <taxon>Denitrobaculum</taxon>
    </lineage>
</organism>
<reference evidence="8 9" key="1">
    <citation type="submission" date="2019-06" db="EMBL/GenBank/DDBJ databases">
        <title>Whole genome sequence for Rhodospirillaceae sp. R148.</title>
        <authorList>
            <person name="Wang G."/>
        </authorList>
    </citation>
    <scope>NUCLEOTIDE SEQUENCE [LARGE SCALE GENOMIC DNA]</scope>
    <source>
        <strain evidence="8 9">R148</strain>
    </source>
</reference>
<dbReference type="EMBL" id="VHSH01000010">
    <property type="protein sequence ID" value="TQV74457.1"/>
    <property type="molecule type" value="Genomic_DNA"/>
</dbReference>
<dbReference type="PIRSF" id="PIRSF003085">
    <property type="entry name" value="CMAS"/>
    <property type="match status" value="1"/>
</dbReference>
<dbReference type="OrthoDB" id="9782855at2"/>
<dbReference type="Pfam" id="PF02353">
    <property type="entry name" value="CMAS"/>
    <property type="match status" value="1"/>
</dbReference>
<dbReference type="PANTHER" id="PTHR43667">
    <property type="entry name" value="CYCLOPROPANE-FATTY-ACYL-PHOSPHOLIPID SYNTHASE"/>
    <property type="match status" value="1"/>
</dbReference>
<dbReference type="InterPro" id="IPR029063">
    <property type="entry name" value="SAM-dependent_MTases_sf"/>
</dbReference>
<feature type="region of interest" description="Disordered" evidence="6">
    <location>
        <begin position="405"/>
        <end position="457"/>
    </location>
</feature>
<proteinExistence type="inferred from homology"/>
<dbReference type="SUPFAM" id="SSF53335">
    <property type="entry name" value="S-adenosyl-L-methionine-dependent methyltransferases"/>
    <property type="match status" value="1"/>
</dbReference>
<evidence type="ECO:0000256" key="2">
    <source>
        <dbReference type="ARBA" id="ARBA00022603"/>
    </source>
</evidence>
<dbReference type="AlphaFoldDB" id="A0A545TB67"/>
<keyword evidence="3 8" id="KW-0808">Transferase</keyword>